<dbReference type="Proteomes" id="UP000013827">
    <property type="component" value="Unassembled WGS sequence"/>
</dbReference>
<evidence type="ECO:0000259" key="1">
    <source>
        <dbReference type="Pfam" id="PF16036"/>
    </source>
</evidence>
<dbReference type="KEGG" id="ehx:EMIHUDRAFT_433374"/>
<dbReference type="InterPro" id="IPR036298">
    <property type="entry name" value="Chalcone_isomerase_sf"/>
</dbReference>
<dbReference type="RefSeq" id="XP_005791851.1">
    <property type="nucleotide sequence ID" value="XM_005791794.1"/>
</dbReference>
<dbReference type="OMA" id="DIFIACK"/>
<evidence type="ECO:0000313" key="3">
    <source>
        <dbReference type="Proteomes" id="UP000013827"/>
    </source>
</evidence>
<dbReference type="AlphaFoldDB" id="A0A0D3KUI7"/>
<dbReference type="PANTHER" id="PTHR47698:SF2">
    <property type="entry name" value="FATTY-ACID-BINDING PROTEIN 3, CHLOROPLASTIC"/>
    <property type="match status" value="1"/>
</dbReference>
<reference evidence="2" key="2">
    <citation type="submission" date="2024-10" db="UniProtKB">
        <authorList>
            <consortium name="EnsemblProtists"/>
        </authorList>
    </citation>
    <scope>IDENTIFICATION</scope>
</reference>
<feature type="domain" description="Chalcone isomerase" evidence="1">
    <location>
        <begin position="2"/>
        <end position="149"/>
    </location>
</feature>
<dbReference type="InterPro" id="IPR016088">
    <property type="entry name" value="Chalcone_isomerase_3-sand"/>
</dbReference>
<protein>
    <recommendedName>
        <fullName evidence="1">Chalcone isomerase domain-containing protein</fullName>
    </recommendedName>
</protein>
<proteinExistence type="predicted"/>
<dbReference type="GO" id="GO:0016872">
    <property type="term" value="F:intramolecular lyase activity"/>
    <property type="evidence" value="ECO:0007669"/>
    <property type="project" value="InterPro"/>
</dbReference>
<accession>A0A0D3KUI7</accession>
<dbReference type="EnsemblProtists" id="EOD39422">
    <property type="protein sequence ID" value="EOD39422"/>
    <property type="gene ID" value="EMIHUDRAFT_433374"/>
</dbReference>
<keyword evidence="3" id="KW-1185">Reference proteome</keyword>
<dbReference type="PaxDb" id="2903-EOD39422"/>
<dbReference type="GeneID" id="17284693"/>
<dbReference type="SUPFAM" id="SSF54626">
    <property type="entry name" value="Chalcone isomerase"/>
    <property type="match status" value="1"/>
</dbReference>
<dbReference type="Pfam" id="PF16036">
    <property type="entry name" value="Chalcone_3"/>
    <property type="match status" value="1"/>
</dbReference>
<organism evidence="2 3">
    <name type="scientific">Emiliania huxleyi (strain CCMP1516)</name>
    <dbReference type="NCBI Taxonomy" id="280463"/>
    <lineage>
        <taxon>Eukaryota</taxon>
        <taxon>Haptista</taxon>
        <taxon>Haptophyta</taxon>
        <taxon>Prymnesiophyceae</taxon>
        <taxon>Isochrysidales</taxon>
        <taxon>Noelaerhabdaceae</taxon>
        <taxon>Emiliania</taxon>
    </lineage>
</organism>
<dbReference type="Gene3D" id="3.50.70.10">
    <property type="match status" value="1"/>
</dbReference>
<evidence type="ECO:0000313" key="2">
    <source>
        <dbReference type="EnsemblProtists" id="EOD39422"/>
    </source>
</evidence>
<dbReference type="Gene3D" id="1.10.890.20">
    <property type="match status" value="1"/>
</dbReference>
<dbReference type="InterPro" id="IPR016089">
    <property type="entry name" value="Chalcone_isomerase_bundle_sf"/>
</dbReference>
<reference evidence="3" key="1">
    <citation type="journal article" date="2013" name="Nature">
        <title>Pan genome of the phytoplankton Emiliania underpins its global distribution.</title>
        <authorList>
            <person name="Read B.A."/>
            <person name="Kegel J."/>
            <person name="Klute M.J."/>
            <person name="Kuo A."/>
            <person name="Lefebvre S.C."/>
            <person name="Maumus F."/>
            <person name="Mayer C."/>
            <person name="Miller J."/>
            <person name="Monier A."/>
            <person name="Salamov A."/>
            <person name="Young J."/>
            <person name="Aguilar M."/>
            <person name="Claverie J.M."/>
            <person name="Frickenhaus S."/>
            <person name="Gonzalez K."/>
            <person name="Herman E.K."/>
            <person name="Lin Y.C."/>
            <person name="Napier J."/>
            <person name="Ogata H."/>
            <person name="Sarno A.F."/>
            <person name="Shmutz J."/>
            <person name="Schroeder D."/>
            <person name="de Vargas C."/>
            <person name="Verret F."/>
            <person name="von Dassow P."/>
            <person name="Valentin K."/>
            <person name="Van de Peer Y."/>
            <person name="Wheeler G."/>
            <person name="Dacks J.B."/>
            <person name="Delwiche C.F."/>
            <person name="Dyhrman S.T."/>
            <person name="Glockner G."/>
            <person name="John U."/>
            <person name="Richards T."/>
            <person name="Worden A.Z."/>
            <person name="Zhang X."/>
            <person name="Grigoriev I.V."/>
            <person name="Allen A.E."/>
            <person name="Bidle K."/>
            <person name="Borodovsky M."/>
            <person name="Bowler C."/>
            <person name="Brownlee C."/>
            <person name="Cock J.M."/>
            <person name="Elias M."/>
            <person name="Gladyshev V.N."/>
            <person name="Groth M."/>
            <person name="Guda C."/>
            <person name="Hadaegh A."/>
            <person name="Iglesias-Rodriguez M.D."/>
            <person name="Jenkins J."/>
            <person name="Jones B.M."/>
            <person name="Lawson T."/>
            <person name="Leese F."/>
            <person name="Lindquist E."/>
            <person name="Lobanov A."/>
            <person name="Lomsadze A."/>
            <person name="Malik S.B."/>
            <person name="Marsh M.E."/>
            <person name="Mackinder L."/>
            <person name="Mock T."/>
            <person name="Mueller-Roeber B."/>
            <person name="Pagarete A."/>
            <person name="Parker M."/>
            <person name="Probert I."/>
            <person name="Quesneville H."/>
            <person name="Raines C."/>
            <person name="Rensing S.A."/>
            <person name="Riano-Pachon D.M."/>
            <person name="Richier S."/>
            <person name="Rokitta S."/>
            <person name="Shiraiwa Y."/>
            <person name="Soanes D.M."/>
            <person name="van der Giezen M."/>
            <person name="Wahlund T.M."/>
            <person name="Williams B."/>
            <person name="Wilson W."/>
            <person name="Wolfe G."/>
            <person name="Wurch L.L."/>
        </authorList>
    </citation>
    <scope>NUCLEOTIDE SEQUENCE</scope>
</reference>
<dbReference type="InterPro" id="IPR016087">
    <property type="entry name" value="Chalcone_isomerase"/>
</dbReference>
<name>A0A0D3KUI7_EMIH1</name>
<dbReference type="HOGENOM" id="CLU_1663966_0_0_1"/>
<sequence>MGGGTRYKYGAVKVYAVGVYLDSGGVATLKRSGKRGQALFDAVSGSRTAKTLLLRFHRSVGGKAVVDALRDALKGVSKPLVERFEAALKAVLGESVARGAQLYLTCKADSLYVSDAAAPGQTVGGKGLCLALFGVYLGKQPVSQAVKDGFEAGFAALAA</sequence>
<dbReference type="PANTHER" id="PTHR47698">
    <property type="entry name" value="FATTY-ACID-BINDING PROTEIN 3, CHLOROPLASTIC"/>
    <property type="match status" value="1"/>
</dbReference>